<feature type="region of interest" description="Disordered" evidence="1">
    <location>
        <begin position="765"/>
        <end position="830"/>
    </location>
</feature>
<dbReference type="Proteomes" id="UP001190700">
    <property type="component" value="Unassembled WGS sequence"/>
</dbReference>
<feature type="compositionally biased region" description="Basic and acidic residues" evidence="1">
    <location>
        <begin position="1"/>
        <end position="10"/>
    </location>
</feature>
<evidence type="ECO:0000313" key="4">
    <source>
        <dbReference type="Proteomes" id="UP001190700"/>
    </source>
</evidence>
<feature type="compositionally biased region" description="Basic and acidic residues" evidence="1">
    <location>
        <begin position="102"/>
        <end position="111"/>
    </location>
</feature>
<name>A0AAE0G5V0_9CHLO</name>
<protein>
    <submittedName>
        <fullName evidence="3">Uncharacterized protein</fullName>
    </submittedName>
</protein>
<feature type="transmembrane region" description="Helical" evidence="2">
    <location>
        <begin position="710"/>
        <end position="733"/>
    </location>
</feature>
<accession>A0AAE0G5V0</accession>
<keyword evidence="4" id="KW-1185">Reference proteome</keyword>
<organism evidence="3 4">
    <name type="scientific">Cymbomonas tetramitiformis</name>
    <dbReference type="NCBI Taxonomy" id="36881"/>
    <lineage>
        <taxon>Eukaryota</taxon>
        <taxon>Viridiplantae</taxon>
        <taxon>Chlorophyta</taxon>
        <taxon>Pyramimonadophyceae</taxon>
        <taxon>Pyramimonadales</taxon>
        <taxon>Pyramimonadaceae</taxon>
        <taxon>Cymbomonas</taxon>
    </lineage>
</organism>
<feature type="compositionally biased region" description="Acidic residues" evidence="1">
    <location>
        <begin position="119"/>
        <end position="135"/>
    </location>
</feature>
<reference evidence="3 4" key="1">
    <citation type="journal article" date="2015" name="Genome Biol. Evol.">
        <title>Comparative Genomics of a Bacterivorous Green Alga Reveals Evolutionary Causalities and Consequences of Phago-Mixotrophic Mode of Nutrition.</title>
        <authorList>
            <person name="Burns J.A."/>
            <person name="Paasch A."/>
            <person name="Narechania A."/>
            <person name="Kim E."/>
        </authorList>
    </citation>
    <scope>NUCLEOTIDE SEQUENCE [LARGE SCALE GENOMIC DNA]</scope>
    <source>
        <strain evidence="3 4">PLY_AMNH</strain>
    </source>
</reference>
<gene>
    <name evidence="3" type="ORF">CYMTET_19548</name>
</gene>
<evidence type="ECO:0000256" key="2">
    <source>
        <dbReference type="SAM" id="Phobius"/>
    </source>
</evidence>
<evidence type="ECO:0000313" key="3">
    <source>
        <dbReference type="EMBL" id="KAK3272139.1"/>
    </source>
</evidence>
<feature type="region of interest" description="Disordered" evidence="1">
    <location>
        <begin position="74"/>
        <end position="138"/>
    </location>
</feature>
<keyword evidence="2" id="KW-0812">Transmembrane</keyword>
<feature type="region of interest" description="Disordered" evidence="1">
    <location>
        <begin position="174"/>
        <end position="196"/>
    </location>
</feature>
<proteinExistence type="predicted"/>
<feature type="region of interest" description="Disordered" evidence="1">
    <location>
        <begin position="1"/>
        <end position="37"/>
    </location>
</feature>
<dbReference type="AlphaFoldDB" id="A0AAE0G5V0"/>
<feature type="transmembrane region" description="Helical" evidence="2">
    <location>
        <begin position="676"/>
        <end position="698"/>
    </location>
</feature>
<keyword evidence="2" id="KW-0472">Membrane</keyword>
<sequence length="830" mass="89803">MVGHLVDRPRQTLAQPSASGTSQKIGGGGSPVYEVSDHREASLLSGLTTSTSALGASTSTTVAAIAEEYPDVVMSQRRSASPPPQTTSSQESWARVVHQHLAHQEELEGHNPEGFAYGQDEENSEHEEDPGDDENPNGVYVWNNFLGTYVPAFKCDEDELIATCLPSDDGDAELVHNEGAGAGRREGKEPTADTPGQLRLSYASASGAYRCLISPESVHIKEATEYERNRNIAQIALTVLSPSFLVPMVQRLPEDFTIEFGPPATWKFNYKVFGDDATNEEEMYTPPPFEKTKSASTTPTLNPSALFSAGASGSGAAAAQALVVTPVVEADDIVAAAINLRENVAPAKGKASKGKAKIGLRPASRGRKAPKAVQVRLVQNDRVLCTLPTIDIAMVVDDASNQSPPRIPYRFLVAKVVEREEAEAWQERGYELRLEESMLFALMDDAATGERERNRGADAQATSELLPPGVDLRAMVAQGEDIAVEWRKRTERLGAFAYSNGAEAGTWHQGCEAWSATFPEHLMLCPALKDIPCRLRPAGMVPARGAGRVHRRLLLVALVEGLSLLAAVNFEGGRMQAGCVWGRVSEGECEGGRVWEKEADSRECGGWGGGEGEVPEDKREDMERTAYCTTVKQQVLERGASAATVAACLQYAAALLRRRLAGRVEMSVELMPSRMFAPLCAISGSVLTAVCITLVVLGARAGELQRVWVVWKWTVVVELTVIWPALIALSGWVMRDMSDDNMQPEGEADGSSAVDSGAQIEDVDIEMQQQQEVEEQEEEGSNNGTGRGSQPEEDSARQNEWPDEDDEGAKLRITPHVSCRAGVKNSSQVY</sequence>
<feature type="compositionally biased region" description="Polar residues" evidence="1">
    <location>
        <begin position="12"/>
        <end position="24"/>
    </location>
</feature>
<evidence type="ECO:0000256" key="1">
    <source>
        <dbReference type="SAM" id="MobiDB-lite"/>
    </source>
</evidence>
<comment type="caution">
    <text evidence="3">The sequence shown here is derived from an EMBL/GenBank/DDBJ whole genome shotgun (WGS) entry which is preliminary data.</text>
</comment>
<keyword evidence="2" id="KW-1133">Transmembrane helix</keyword>
<dbReference type="EMBL" id="LGRX02009132">
    <property type="protein sequence ID" value="KAK3272139.1"/>
    <property type="molecule type" value="Genomic_DNA"/>
</dbReference>